<evidence type="ECO:0000259" key="1">
    <source>
        <dbReference type="Pfam" id="PF00557"/>
    </source>
</evidence>
<dbReference type="CDD" id="cd01092">
    <property type="entry name" value="APP-like"/>
    <property type="match status" value="1"/>
</dbReference>
<gene>
    <name evidence="3" type="ORF">M8T91_09245</name>
</gene>
<protein>
    <submittedName>
        <fullName evidence="3">Xaa-Pro peptidase family protein</fullName>
    </submittedName>
</protein>
<dbReference type="SUPFAM" id="SSF55920">
    <property type="entry name" value="Creatinase/aminopeptidase"/>
    <property type="match status" value="1"/>
</dbReference>
<dbReference type="PRINTS" id="PR00599">
    <property type="entry name" value="MAPEPTIDASE"/>
</dbReference>
<feature type="domain" description="Peptidase M24" evidence="1">
    <location>
        <begin position="145"/>
        <end position="346"/>
    </location>
</feature>
<dbReference type="Pfam" id="PF01321">
    <property type="entry name" value="Creatinase_N"/>
    <property type="match status" value="1"/>
</dbReference>
<dbReference type="RefSeq" id="WP_301413757.1">
    <property type="nucleotide sequence ID" value="NZ_CP098023.1"/>
</dbReference>
<dbReference type="Proteomes" id="UP001321520">
    <property type="component" value="Chromosome"/>
</dbReference>
<proteinExistence type="predicted"/>
<organism evidence="3 4">
    <name type="scientific">Microbulbifer spongiae</name>
    <dbReference type="NCBI Taxonomy" id="2944933"/>
    <lineage>
        <taxon>Bacteria</taxon>
        <taxon>Pseudomonadati</taxon>
        <taxon>Pseudomonadota</taxon>
        <taxon>Gammaproteobacteria</taxon>
        <taxon>Cellvibrionales</taxon>
        <taxon>Microbulbiferaceae</taxon>
        <taxon>Microbulbifer</taxon>
    </lineage>
</organism>
<dbReference type="PANTHER" id="PTHR46112">
    <property type="entry name" value="AMINOPEPTIDASE"/>
    <property type="match status" value="1"/>
</dbReference>
<sequence length="364" mass="40325">MTRLQRLKNCFSGLGIDGMLITGMANIRYLSGFASDEQGVASLLVADRPYLITDYRFDEQAREQRTDDGVEIVVRARAEESLGQTLQRLAKGAAIKRLGFEREHIRYSHWQALAADLALDTECFKPLSDVVEKLRRRKDAMELQHIRTAAQVADAALEQIANKLSPGVTERGVAVELEYALMQRGSEGVAFPTIFASGPRSSHPHGMPTDRVIERGDMVTIDFGAVIQGYRSDMTRTFVLGKASTQQREVYSLVQEAQQLGVDRVTAGVACSEPAKYVAEFLNNSPYARFAGDGLGHAIGLETHEKPYFAKEDDTVIEPGYVMTVEPGIYIPGWGGVRIEDDILVKDEGIDLLTNFPRKLIEID</sequence>
<dbReference type="InterPro" id="IPR000587">
    <property type="entry name" value="Creatinase_N"/>
</dbReference>
<dbReference type="EMBL" id="CP098023">
    <property type="protein sequence ID" value="WKD48137.1"/>
    <property type="molecule type" value="Genomic_DNA"/>
</dbReference>
<evidence type="ECO:0000313" key="4">
    <source>
        <dbReference type="Proteomes" id="UP001321520"/>
    </source>
</evidence>
<dbReference type="InterPro" id="IPR036005">
    <property type="entry name" value="Creatinase/aminopeptidase-like"/>
</dbReference>
<evidence type="ECO:0000313" key="3">
    <source>
        <dbReference type="EMBL" id="WKD48137.1"/>
    </source>
</evidence>
<dbReference type="Gene3D" id="3.40.350.10">
    <property type="entry name" value="Creatinase/prolidase N-terminal domain"/>
    <property type="match status" value="1"/>
</dbReference>
<keyword evidence="4" id="KW-1185">Reference proteome</keyword>
<dbReference type="Pfam" id="PF00557">
    <property type="entry name" value="Peptidase_M24"/>
    <property type="match status" value="1"/>
</dbReference>
<dbReference type="PANTHER" id="PTHR46112:SF3">
    <property type="entry name" value="AMINOPEPTIDASE YPDF"/>
    <property type="match status" value="1"/>
</dbReference>
<dbReference type="InterPro" id="IPR000994">
    <property type="entry name" value="Pept_M24"/>
</dbReference>
<accession>A0ABY9E708</accession>
<dbReference type="SUPFAM" id="SSF53092">
    <property type="entry name" value="Creatinase/prolidase N-terminal domain"/>
    <property type="match status" value="1"/>
</dbReference>
<dbReference type="InterPro" id="IPR001714">
    <property type="entry name" value="Pept_M24_MAP"/>
</dbReference>
<dbReference type="InterPro" id="IPR050659">
    <property type="entry name" value="Peptidase_M24B"/>
</dbReference>
<evidence type="ECO:0000259" key="2">
    <source>
        <dbReference type="Pfam" id="PF01321"/>
    </source>
</evidence>
<dbReference type="Gene3D" id="3.90.230.10">
    <property type="entry name" value="Creatinase/methionine aminopeptidase superfamily"/>
    <property type="match status" value="1"/>
</dbReference>
<feature type="domain" description="Creatinase N-terminal" evidence="2">
    <location>
        <begin position="3"/>
        <end position="135"/>
    </location>
</feature>
<dbReference type="InterPro" id="IPR029149">
    <property type="entry name" value="Creatin/AminoP/Spt16_N"/>
</dbReference>
<reference evidence="3 4" key="1">
    <citation type="submission" date="2022-05" db="EMBL/GenBank/DDBJ databases">
        <title>Microbulbifer sp. nov., isolated from sponge.</title>
        <authorList>
            <person name="Gao L."/>
        </authorList>
    </citation>
    <scope>NUCLEOTIDE SEQUENCE [LARGE SCALE GENOMIC DNA]</scope>
    <source>
        <strain evidence="3 4">MI-G</strain>
    </source>
</reference>
<name>A0ABY9E708_9GAMM</name>